<dbReference type="NCBIfam" id="TIGR01979">
    <property type="entry name" value="sufS"/>
    <property type="match status" value="1"/>
</dbReference>
<evidence type="ECO:0000259" key="9">
    <source>
        <dbReference type="Pfam" id="PF00266"/>
    </source>
</evidence>
<gene>
    <name evidence="10" type="ORF">A2480_04065</name>
</gene>
<comment type="similarity">
    <text evidence="2 8">Belongs to the class-V pyridoxal-phosphate-dependent aminotransferase family. Csd subfamily.</text>
</comment>
<evidence type="ECO:0000256" key="3">
    <source>
        <dbReference type="ARBA" id="ARBA00012239"/>
    </source>
</evidence>
<reference evidence="10 11" key="1">
    <citation type="journal article" date="2016" name="Nat. Commun.">
        <title>Thousands of microbial genomes shed light on interconnected biogeochemical processes in an aquifer system.</title>
        <authorList>
            <person name="Anantharaman K."/>
            <person name="Brown C.T."/>
            <person name="Hug L.A."/>
            <person name="Sharon I."/>
            <person name="Castelle C.J."/>
            <person name="Probst A.J."/>
            <person name="Thomas B.C."/>
            <person name="Singh A."/>
            <person name="Wilkins M.J."/>
            <person name="Karaoz U."/>
            <person name="Brodie E.L."/>
            <person name="Williams K.H."/>
            <person name="Hubbard S.S."/>
            <person name="Banfield J.F."/>
        </authorList>
    </citation>
    <scope>NUCLEOTIDE SEQUENCE [LARGE SCALE GENOMIC DNA]</scope>
</reference>
<dbReference type="SUPFAM" id="SSF53383">
    <property type="entry name" value="PLP-dependent transferases"/>
    <property type="match status" value="1"/>
</dbReference>
<evidence type="ECO:0000256" key="6">
    <source>
        <dbReference type="ARBA" id="ARBA00050776"/>
    </source>
</evidence>
<evidence type="ECO:0000256" key="5">
    <source>
        <dbReference type="ARBA" id="ARBA00022898"/>
    </source>
</evidence>
<comment type="catalytic activity">
    <reaction evidence="6 8">
        <text>(sulfur carrier)-H + L-cysteine = (sulfur carrier)-SH + L-alanine</text>
        <dbReference type="Rhea" id="RHEA:43892"/>
        <dbReference type="Rhea" id="RHEA-COMP:14737"/>
        <dbReference type="Rhea" id="RHEA-COMP:14739"/>
        <dbReference type="ChEBI" id="CHEBI:29917"/>
        <dbReference type="ChEBI" id="CHEBI:35235"/>
        <dbReference type="ChEBI" id="CHEBI:57972"/>
        <dbReference type="ChEBI" id="CHEBI:64428"/>
        <dbReference type="EC" id="2.8.1.7"/>
    </reaction>
</comment>
<evidence type="ECO:0000256" key="1">
    <source>
        <dbReference type="ARBA" id="ARBA00001933"/>
    </source>
</evidence>
<proteinExistence type="inferred from homology"/>
<dbReference type="PANTHER" id="PTHR43586:SF8">
    <property type="entry name" value="CYSTEINE DESULFURASE 1, CHLOROPLASTIC"/>
    <property type="match status" value="1"/>
</dbReference>
<protein>
    <recommendedName>
        <fullName evidence="3 8">Cysteine desulfurase</fullName>
        <ecNumber evidence="3 8">2.8.1.7</ecNumber>
    </recommendedName>
</protein>
<dbReference type="PIRSF" id="PIRSF005572">
    <property type="entry name" value="NifS"/>
    <property type="match status" value="1"/>
</dbReference>
<dbReference type="Proteomes" id="UP000176988">
    <property type="component" value="Unassembled WGS sequence"/>
</dbReference>
<dbReference type="STRING" id="1802424.A2480_04065"/>
<dbReference type="Gene3D" id="3.40.640.10">
    <property type="entry name" value="Type I PLP-dependent aspartate aminotransferase-like (Major domain)"/>
    <property type="match status" value="1"/>
</dbReference>
<dbReference type="InterPro" id="IPR015421">
    <property type="entry name" value="PyrdxlP-dep_Trfase_major"/>
</dbReference>
<dbReference type="EMBL" id="MGFG01000032">
    <property type="protein sequence ID" value="OGM00447.1"/>
    <property type="molecule type" value="Genomic_DNA"/>
</dbReference>
<dbReference type="InterPro" id="IPR000192">
    <property type="entry name" value="Aminotrans_V_dom"/>
</dbReference>
<dbReference type="GO" id="GO:0030170">
    <property type="term" value="F:pyridoxal phosphate binding"/>
    <property type="evidence" value="ECO:0007669"/>
    <property type="project" value="UniProtKB-UniRule"/>
</dbReference>
<comment type="caution">
    <text evidence="10">The sequence shown here is derived from an EMBL/GenBank/DDBJ whole genome shotgun (WGS) entry which is preliminary data.</text>
</comment>
<evidence type="ECO:0000256" key="2">
    <source>
        <dbReference type="ARBA" id="ARBA00010447"/>
    </source>
</evidence>
<dbReference type="InterPro" id="IPR015424">
    <property type="entry name" value="PyrdxlP-dep_Trfase"/>
</dbReference>
<feature type="domain" description="Aminotransferase class V" evidence="9">
    <location>
        <begin position="16"/>
        <end position="386"/>
    </location>
</feature>
<dbReference type="AlphaFoldDB" id="A0A1F7WCZ7"/>
<dbReference type="EC" id="2.8.1.7" evidence="3 8"/>
<dbReference type="InterPro" id="IPR015422">
    <property type="entry name" value="PyrdxlP-dep_Trfase_small"/>
</dbReference>
<dbReference type="PANTHER" id="PTHR43586">
    <property type="entry name" value="CYSTEINE DESULFURASE"/>
    <property type="match status" value="1"/>
</dbReference>
<dbReference type="GO" id="GO:0031071">
    <property type="term" value="F:cysteine desulfurase activity"/>
    <property type="evidence" value="ECO:0007669"/>
    <property type="project" value="UniProtKB-UniRule"/>
</dbReference>
<dbReference type="GO" id="GO:0006534">
    <property type="term" value="P:cysteine metabolic process"/>
    <property type="evidence" value="ECO:0007669"/>
    <property type="project" value="UniProtKB-UniRule"/>
</dbReference>
<evidence type="ECO:0000313" key="10">
    <source>
        <dbReference type="EMBL" id="OGM00447.1"/>
    </source>
</evidence>
<dbReference type="Gene3D" id="3.90.1150.10">
    <property type="entry name" value="Aspartate Aminotransferase, domain 1"/>
    <property type="match status" value="1"/>
</dbReference>
<comment type="function">
    <text evidence="8">Catalyzes the removal of elemental sulfur and selenium atoms from L-cysteine, L-cystine, L-selenocysteine, and L-selenocystine to produce L-alanine.</text>
</comment>
<evidence type="ECO:0000256" key="7">
    <source>
        <dbReference type="RuleBase" id="RU004504"/>
    </source>
</evidence>
<dbReference type="Pfam" id="PF00266">
    <property type="entry name" value="Aminotran_5"/>
    <property type="match status" value="1"/>
</dbReference>
<keyword evidence="5 8" id="KW-0663">Pyridoxal phosphate</keyword>
<evidence type="ECO:0000256" key="8">
    <source>
        <dbReference type="RuleBase" id="RU004506"/>
    </source>
</evidence>
<evidence type="ECO:0000313" key="11">
    <source>
        <dbReference type="Proteomes" id="UP000176988"/>
    </source>
</evidence>
<keyword evidence="4 8" id="KW-0808">Transferase</keyword>
<evidence type="ECO:0000256" key="4">
    <source>
        <dbReference type="ARBA" id="ARBA00022679"/>
    </source>
</evidence>
<sequence length="399" mass="43720">MLQDVACRDRNGRPFHYLDSAASALTPESVLRAMDGYYRQYRCNVHRGMYDESARATEEYETARAKVAGLLNATSEEIIFTRGATESLNLVAYKIAPQLGPGDEVVISIMEHHANLVTWQQFAKQYGFKVKFISLKDDFTLDIEEARRLIGPQTKVVSVMQISNALGTVLPLTELRNLARQNGALFVVDAAQSIGHRPVDVKAMDCDFLAFSGHKMYGPTGIGALYGKREQLNALNPFLYGGDMILEVTEEDSKWNELPHKFEAGTPNIAGAIGLGAAVDFVTSIGVENIEKHERTLAREALNRLTTVPGLKIYGPSDEGLDRGGVVSFNVEGIHPHDMTDILGGEGVCTRGGHHCAMPLMRRLGLPGTTRASFGLYNCEKDIEALHSAILKAIKTLKA</sequence>
<organism evidence="10 11">
    <name type="scientific">Candidatus Uhrbacteria bacterium RIFOXYC2_FULL_47_19</name>
    <dbReference type="NCBI Taxonomy" id="1802424"/>
    <lineage>
        <taxon>Bacteria</taxon>
        <taxon>Candidatus Uhriibacteriota</taxon>
    </lineage>
</organism>
<dbReference type="InterPro" id="IPR010970">
    <property type="entry name" value="Cys_dSase_SufS"/>
</dbReference>
<dbReference type="InterPro" id="IPR016454">
    <property type="entry name" value="Cysteine_dSase"/>
</dbReference>
<dbReference type="PROSITE" id="PS00595">
    <property type="entry name" value="AA_TRANSFER_CLASS_5"/>
    <property type="match status" value="1"/>
</dbReference>
<accession>A0A1F7WCZ7</accession>
<name>A0A1F7WCZ7_9BACT</name>
<dbReference type="CDD" id="cd06453">
    <property type="entry name" value="SufS_like"/>
    <property type="match status" value="1"/>
</dbReference>
<dbReference type="InterPro" id="IPR020578">
    <property type="entry name" value="Aminotrans_V_PyrdxlP_BS"/>
</dbReference>
<comment type="cofactor">
    <cofactor evidence="1 7">
        <name>pyridoxal 5'-phosphate</name>
        <dbReference type="ChEBI" id="CHEBI:597326"/>
    </cofactor>
</comment>